<dbReference type="EMBL" id="DSOV01000042">
    <property type="protein sequence ID" value="HEN42534.1"/>
    <property type="molecule type" value="Genomic_DNA"/>
</dbReference>
<dbReference type="Pfam" id="PF07883">
    <property type="entry name" value="Cupin_2"/>
    <property type="match status" value="1"/>
</dbReference>
<gene>
    <name evidence="2" type="ORF">ENQ87_09180</name>
</gene>
<dbReference type="PANTHER" id="PTHR37694">
    <property type="entry name" value="SLR8022 PROTEIN"/>
    <property type="match status" value="1"/>
</dbReference>
<dbReference type="SUPFAM" id="SSF51182">
    <property type="entry name" value="RmlC-like cupins"/>
    <property type="match status" value="1"/>
</dbReference>
<name>A0A831XEK4_GEOME</name>
<dbReference type="AlphaFoldDB" id="A0A831XEK4"/>
<reference evidence="2" key="1">
    <citation type="journal article" date="2020" name="mSystems">
        <title>Genome- and Community-Level Interaction Insights into Carbon Utilization and Element Cycling Functions of Hydrothermarchaeota in Hydrothermal Sediment.</title>
        <authorList>
            <person name="Zhou Z."/>
            <person name="Liu Y."/>
            <person name="Xu W."/>
            <person name="Pan J."/>
            <person name="Luo Z.H."/>
            <person name="Li M."/>
        </authorList>
    </citation>
    <scope>NUCLEOTIDE SEQUENCE [LARGE SCALE GENOMIC DNA]</scope>
    <source>
        <strain evidence="2">SpSt-349</strain>
    </source>
</reference>
<dbReference type="Gene3D" id="2.60.120.10">
    <property type="entry name" value="Jelly Rolls"/>
    <property type="match status" value="1"/>
</dbReference>
<comment type="caution">
    <text evidence="2">The sequence shown here is derived from an EMBL/GenBank/DDBJ whole genome shotgun (WGS) entry which is preliminary data.</text>
</comment>
<feature type="domain" description="Cupin type-2" evidence="1">
    <location>
        <begin position="41"/>
        <end position="106"/>
    </location>
</feature>
<accession>A0A831XEK4</accession>
<sequence length="110" mass="12080">MSGTNESLAGRATDLKELIAYQEGSVVSRTLSDRKVGTITLFAFDEGQGLSEHTAPYDAFVEIVDGEADITIDGTDHRVKQGQFIIMPANRPHALRAVTRFKMLLVMIRA</sequence>
<dbReference type="InterPro" id="IPR014710">
    <property type="entry name" value="RmlC-like_jellyroll"/>
</dbReference>
<evidence type="ECO:0000313" key="2">
    <source>
        <dbReference type="EMBL" id="HEN42534.1"/>
    </source>
</evidence>
<dbReference type="CDD" id="cd02230">
    <property type="entry name" value="cupin_HP0902-like"/>
    <property type="match status" value="1"/>
</dbReference>
<organism evidence="2">
    <name type="scientific">Geobacter metallireducens</name>
    <dbReference type="NCBI Taxonomy" id="28232"/>
    <lineage>
        <taxon>Bacteria</taxon>
        <taxon>Pseudomonadati</taxon>
        <taxon>Thermodesulfobacteriota</taxon>
        <taxon>Desulfuromonadia</taxon>
        <taxon>Geobacterales</taxon>
        <taxon>Geobacteraceae</taxon>
        <taxon>Geobacter</taxon>
    </lineage>
</organism>
<dbReference type="PANTHER" id="PTHR37694:SF1">
    <property type="entry name" value="SLR8022 PROTEIN"/>
    <property type="match status" value="1"/>
</dbReference>
<proteinExistence type="predicted"/>
<evidence type="ECO:0000259" key="1">
    <source>
        <dbReference type="Pfam" id="PF07883"/>
    </source>
</evidence>
<dbReference type="InterPro" id="IPR013096">
    <property type="entry name" value="Cupin_2"/>
</dbReference>
<dbReference type="InterPro" id="IPR011051">
    <property type="entry name" value="RmlC_Cupin_sf"/>
</dbReference>
<protein>
    <submittedName>
        <fullName evidence="2">Cupin domain-containing protein</fullName>
    </submittedName>
</protein>